<keyword evidence="6" id="KW-1133">Transmembrane helix</keyword>
<evidence type="ECO:0000256" key="11">
    <source>
        <dbReference type="SAM" id="MobiDB-lite"/>
    </source>
</evidence>
<dbReference type="GO" id="GO:1990575">
    <property type="term" value="P:mitochondrial L-ornithine transmembrane transport"/>
    <property type="evidence" value="ECO:0007669"/>
    <property type="project" value="TreeGrafter"/>
</dbReference>
<dbReference type="InterPro" id="IPR023395">
    <property type="entry name" value="MCP_dom_sf"/>
</dbReference>
<evidence type="ECO:0000313" key="13">
    <source>
        <dbReference type="Proteomes" id="UP000239649"/>
    </source>
</evidence>
<keyword evidence="13" id="KW-1185">Reference proteome</keyword>
<dbReference type="PROSITE" id="PS50920">
    <property type="entry name" value="SOLCAR"/>
    <property type="match status" value="3"/>
</dbReference>
<evidence type="ECO:0000256" key="4">
    <source>
        <dbReference type="ARBA" id="ARBA00022692"/>
    </source>
</evidence>
<evidence type="ECO:0000256" key="2">
    <source>
        <dbReference type="ARBA" id="ARBA00006375"/>
    </source>
</evidence>
<dbReference type="Pfam" id="PF00153">
    <property type="entry name" value="Mito_carr"/>
    <property type="match status" value="3"/>
</dbReference>
<evidence type="ECO:0000256" key="8">
    <source>
        <dbReference type="ARBA" id="ARBA00023136"/>
    </source>
</evidence>
<accession>A0A2P6VAW3</accession>
<comment type="caution">
    <text evidence="12">The sequence shown here is derived from an EMBL/GenBank/DDBJ whole genome shotgun (WGS) entry which is preliminary data.</text>
</comment>
<feature type="repeat" description="Solcar" evidence="9">
    <location>
        <begin position="137"/>
        <end position="241"/>
    </location>
</feature>
<protein>
    <submittedName>
        <fullName evidence="12">Mitochondrial carnitine acylcarnitine carrier</fullName>
    </submittedName>
</protein>
<evidence type="ECO:0000313" key="12">
    <source>
        <dbReference type="EMBL" id="PSC71230.1"/>
    </source>
</evidence>
<dbReference type="OrthoDB" id="14252at2759"/>
<evidence type="ECO:0000256" key="9">
    <source>
        <dbReference type="PROSITE-ProRule" id="PRU00282"/>
    </source>
</evidence>
<keyword evidence="4 9" id="KW-0812">Transmembrane</keyword>
<feature type="repeat" description="Solcar" evidence="9">
    <location>
        <begin position="253"/>
        <end position="341"/>
    </location>
</feature>
<feature type="compositionally biased region" description="Low complexity" evidence="11">
    <location>
        <begin position="22"/>
        <end position="33"/>
    </location>
</feature>
<gene>
    <name evidence="12" type="ORF">C2E20_5248</name>
</gene>
<keyword evidence="5" id="KW-0677">Repeat</keyword>
<evidence type="ECO:0000256" key="7">
    <source>
        <dbReference type="ARBA" id="ARBA00023128"/>
    </source>
</evidence>
<keyword evidence="7" id="KW-0496">Mitochondrion</keyword>
<evidence type="ECO:0000256" key="3">
    <source>
        <dbReference type="ARBA" id="ARBA00022448"/>
    </source>
</evidence>
<feature type="repeat" description="Solcar" evidence="9">
    <location>
        <begin position="46"/>
        <end position="129"/>
    </location>
</feature>
<dbReference type="InterPro" id="IPR002067">
    <property type="entry name" value="MCP"/>
</dbReference>
<dbReference type="PANTHER" id="PTHR45624:SF12">
    <property type="entry name" value="MITOCHONDRIAL ORNITHINE TRANSPORTER 1"/>
    <property type="match status" value="1"/>
</dbReference>
<dbReference type="AlphaFoldDB" id="A0A2P6VAW3"/>
<dbReference type="InterPro" id="IPR050567">
    <property type="entry name" value="Mitochondrial_Carrier"/>
</dbReference>
<proteinExistence type="inferred from homology"/>
<dbReference type="SUPFAM" id="SSF103506">
    <property type="entry name" value="Mitochondrial carrier"/>
    <property type="match status" value="1"/>
</dbReference>
<dbReference type="InterPro" id="IPR018108">
    <property type="entry name" value="MCP_transmembrane"/>
</dbReference>
<evidence type="ECO:0000256" key="5">
    <source>
        <dbReference type="ARBA" id="ARBA00022737"/>
    </source>
</evidence>
<comment type="similarity">
    <text evidence="2 10">Belongs to the mitochondrial carrier (TC 2.A.29) family.</text>
</comment>
<keyword evidence="8 9" id="KW-0472">Membrane</keyword>
<evidence type="ECO:0000256" key="6">
    <source>
        <dbReference type="ARBA" id="ARBA00022989"/>
    </source>
</evidence>
<dbReference type="PRINTS" id="PR00784">
    <property type="entry name" value="MTUNCOUPLING"/>
</dbReference>
<dbReference type="GO" id="GO:0000064">
    <property type="term" value="F:L-ornithine transmembrane transporter activity"/>
    <property type="evidence" value="ECO:0007669"/>
    <property type="project" value="TreeGrafter"/>
</dbReference>
<dbReference type="PANTHER" id="PTHR45624">
    <property type="entry name" value="MITOCHONDRIAL BASIC AMINO ACIDS TRANSPORTER-RELATED"/>
    <property type="match status" value="1"/>
</dbReference>
<evidence type="ECO:0000256" key="10">
    <source>
        <dbReference type="RuleBase" id="RU000488"/>
    </source>
</evidence>
<dbReference type="Gene3D" id="1.50.40.10">
    <property type="entry name" value="Mitochondrial carrier domain"/>
    <property type="match status" value="1"/>
</dbReference>
<sequence length="348" mass="35545">MPPTSTLDPSIAPVEHEGPGSGAAAGVAGAEAAMPQQAEGQHHTEHGVAVDLASGTAAGIAQLLVGHPFDTVKVVMQTSAGGVSAGSAVRRVVGTLGPLGFYRGMGAPLATVAAYNALVFSSWGAVERVLSPDGAPLTGGQAMLAGAIAGVPVSLLACPTELLKCRLQAQGGALPPPGAVYSLSDVKAGRALFRGPVGVMRSVMTHEGGLLGLYRGLVPTLLREVPGNAAYFGGYEAVKALLARHQGISESQLGAGSLVVAGGVGGAAYWLCIYPFDVIKSKLQTQNVFAADRYTGVVDCGVRLYREAGWRALWRGFTPCFLRSVPANSAAFLTFESVRSALSAEACF</sequence>
<dbReference type="STRING" id="554055.A0A2P6VAW3"/>
<keyword evidence="3 10" id="KW-0813">Transport</keyword>
<organism evidence="12 13">
    <name type="scientific">Micractinium conductrix</name>
    <dbReference type="NCBI Taxonomy" id="554055"/>
    <lineage>
        <taxon>Eukaryota</taxon>
        <taxon>Viridiplantae</taxon>
        <taxon>Chlorophyta</taxon>
        <taxon>core chlorophytes</taxon>
        <taxon>Trebouxiophyceae</taxon>
        <taxon>Chlorellales</taxon>
        <taxon>Chlorellaceae</taxon>
        <taxon>Chlorella clade</taxon>
        <taxon>Micractinium</taxon>
    </lineage>
</organism>
<dbReference type="Proteomes" id="UP000239649">
    <property type="component" value="Unassembled WGS sequence"/>
</dbReference>
<dbReference type="EMBL" id="LHPF02000015">
    <property type="protein sequence ID" value="PSC71230.1"/>
    <property type="molecule type" value="Genomic_DNA"/>
</dbReference>
<feature type="region of interest" description="Disordered" evidence="11">
    <location>
        <begin position="1"/>
        <end position="44"/>
    </location>
</feature>
<reference evidence="12 13" key="1">
    <citation type="journal article" date="2018" name="Plant J.">
        <title>Genome sequences of Chlorella sorokiniana UTEX 1602 and Micractinium conductrix SAG 241.80: implications to maltose excretion by a green alga.</title>
        <authorList>
            <person name="Arriola M.B."/>
            <person name="Velmurugan N."/>
            <person name="Zhang Y."/>
            <person name="Plunkett M.H."/>
            <person name="Hondzo H."/>
            <person name="Barney B.M."/>
        </authorList>
    </citation>
    <scope>NUCLEOTIDE SEQUENCE [LARGE SCALE GENOMIC DNA]</scope>
    <source>
        <strain evidence="12 13">SAG 241.80</strain>
    </source>
</reference>
<name>A0A2P6VAW3_9CHLO</name>
<evidence type="ECO:0000256" key="1">
    <source>
        <dbReference type="ARBA" id="ARBA00004225"/>
    </source>
</evidence>
<dbReference type="GO" id="GO:0031966">
    <property type="term" value="C:mitochondrial membrane"/>
    <property type="evidence" value="ECO:0007669"/>
    <property type="project" value="UniProtKB-SubCell"/>
</dbReference>
<comment type="subcellular location">
    <subcellularLocation>
        <location evidence="1">Mitochondrion membrane</location>
        <topology evidence="1">Multi-pass membrane protein</topology>
    </subcellularLocation>
</comment>